<evidence type="ECO:0008006" key="3">
    <source>
        <dbReference type="Google" id="ProtNLM"/>
    </source>
</evidence>
<keyword evidence="2" id="KW-1185">Reference proteome</keyword>
<comment type="caution">
    <text evidence="1">The sequence shown here is derived from an EMBL/GenBank/DDBJ whole genome shotgun (WGS) entry which is preliminary data.</text>
</comment>
<dbReference type="Proteomes" id="UP000050277">
    <property type="component" value="Unassembled WGS sequence"/>
</dbReference>
<dbReference type="OrthoDB" id="9794954at2"/>
<protein>
    <recommendedName>
        <fullName evidence="3">HpcH/HpaI aldolase/citrate lyase domain-containing protein</fullName>
    </recommendedName>
</protein>
<accession>A0A0P6YDT4</accession>
<evidence type="ECO:0000313" key="2">
    <source>
        <dbReference type="Proteomes" id="UP000050277"/>
    </source>
</evidence>
<proteinExistence type="predicted"/>
<dbReference type="RefSeq" id="WP_054533598.1">
    <property type="nucleotide sequence ID" value="NZ_LGKP01000012.1"/>
</dbReference>
<evidence type="ECO:0000313" key="1">
    <source>
        <dbReference type="EMBL" id="KPL90256.1"/>
    </source>
</evidence>
<dbReference type="EMBL" id="LGKP01000012">
    <property type="protein sequence ID" value="KPL90256.1"/>
    <property type="molecule type" value="Genomic_DNA"/>
</dbReference>
<dbReference type="AlphaFoldDB" id="A0A0P6YDT4"/>
<name>A0A0P6YDT4_9CHLR</name>
<reference evidence="1 2" key="1">
    <citation type="submission" date="2015-07" db="EMBL/GenBank/DDBJ databases">
        <title>Whole genome sequence of Herpetosiphon geysericola DSM 7119.</title>
        <authorList>
            <person name="Hemp J."/>
            <person name="Ward L.M."/>
            <person name="Pace L.A."/>
            <person name="Fischer W.W."/>
        </authorList>
    </citation>
    <scope>NUCLEOTIDE SEQUENCE [LARGE SCALE GENOMIC DNA]</scope>
    <source>
        <strain evidence="1 2">DSM 7119</strain>
    </source>
</reference>
<gene>
    <name evidence="1" type="ORF">SE18_06380</name>
</gene>
<organism evidence="1 2">
    <name type="scientific">Herpetosiphon geysericola</name>
    <dbReference type="NCBI Taxonomy" id="70996"/>
    <lineage>
        <taxon>Bacteria</taxon>
        <taxon>Bacillati</taxon>
        <taxon>Chloroflexota</taxon>
        <taxon>Chloroflexia</taxon>
        <taxon>Herpetosiphonales</taxon>
        <taxon>Herpetosiphonaceae</taxon>
        <taxon>Herpetosiphon</taxon>
    </lineage>
</organism>
<sequence length="250" mass="27373">MPIDLAPHNPYGLTLTNAVLGRCGGFGAGTDRLANMANLGAIITDPLGTRDQALQLLPTTGGVLYRSSTRTWRRAQRDAAHWQTLNLPVLLTLQPRNLQDLQELLRNLQEGEWAAVVLDVEQSGELQHLVRWVELVRNQWEAPLLLQVATDQISQLTSIPQSIDGIMLGSGPRAKHGEHYGRLLGPAIEPLLLWGVERLRELSNTSLICSAASLASLASLQALGVQAIVLDSLLWTTSTHDVAQIHFNQQ</sequence>
<dbReference type="STRING" id="70996.SE18_06380"/>